<dbReference type="SUPFAM" id="SSF55846">
    <property type="entry name" value="N-acetylmuramoyl-L-alanine amidase-like"/>
    <property type="match status" value="1"/>
</dbReference>
<evidence type="ECO:0000256" key="1">
    <source>
        <dbReference type="ARBA" id="ARBA00007553"/>
    </source>
</evidence>
<evidence type="ECO:0000259" key="5">
    <source>
        <dbReference type="SMART" id="SM00701"/>
    </source>
</evidence>
<dbReference type="AlphaFoldDB" id="A0A5C4X045"/>
<evidence type="ECO:0000259" key="4">
    <source>
        <dbReference type="SMART" id="SM00644"/>
    </source>
</evidence>
<dbReference type="RefSeq" id="WP_139469810.1">
    <property type="nucleotide sequence ID" value="NZ_VDMQ01000011.1"/>
</dbReference>
<dbReference type="CDD" id="cd06583">
    <property type="entry name" value="PGRP"/>
    <property type="match status" value="1"/>
</dbReference>
<dbReference type="Pfam" id="PF01510">
    <property type="entry name" value="Amidase_2"/>
    <property type="match status" value="1"/>
</dbReference>
<dbReference type="Proteomes" id="UP000314223">
    <property type="component" value="Unassembled WGS sequence"/>
</dbReference>
<protein>
    <recommendedName>
        <fullName evidence="8">N-acetylmuramoyl-L-alanine amidase</fullName>
    </recommendedName>
</protein>
<comment type="caution">
    <text evidence="6">The sequence shown here is derived from an EMBL/GenBank/DDBJ whole genome shotgun (WGS) entry which is preliminary data.</text>
</comment>
<dbReference type="SMART" id="SM00644">
    <property type="entry name" value="Ami_2"/>
    <property type="match status" value="1"/>
</dbReference>
<dbReference type="PANTHER" id="PTHR11022:SF41">
    <property type="entry name" value="PEPTIDOGLYCAN-RECOGNITION PROTEIN LC-RELATED"/>
    <property type="match status" value="1"/>
</dbReference>
<feature type="compositionally biased region" description="Polar residues" evidence="2">
    <location>
        <begin position="78"/>
        <end position="88"/>
    </location>
</feature>
<organism evidence="6 7">
    <name type="scientific">Brevibacterium sediminis</name>
    <dbReference type="NCBI Taxonomy" id="1857024"/>
    <lineage>
        <taxon>Bacteria</taxon>
        <taxon>Bacillati</taxon>
        <taxon>Actinomycetota</taxon>
        <taxon>Actinomycetes</taxon>
        <taxon>Micrococcales</taxon>
        <taxon>Brevibacteriaceae</taxon>
        <taxon>Brevibacterium</taxon>
    </lineage>
</organism>
<sequence length="590" mass="62899">MKPIRLVTPALAAVLTVSMMTGGPALAAEAPSLGDSGSPSLDGGGQPQPAPTKESSDSDTPTEPAATKTADSADAPQVSRNAGSTTKTYSATPAKVTALKLKDSEVNVIGAKWTGDDPRLELRYRDSGGWSSWETLPADDGAGPDRSSAEGKQVPAAAQERRTEAVPVVDSTSVEIRATAKNADTNDLAVTNVASPVTGADAAAVKKPASVTAQKATAQVSHHELRANIVTRREWGADEKLVRCTTDKTSTSKGVFIHHTAGSNSYTKAQAPGIIRGYLAYHTKERGWCDLGYNFLVDKYGTIYEGRADSIDLSVTGAHASGFNSYTIGISVLGTYTGSAPSTAAQNSVKRLIAWKANQYAFNPTGKMTLTSGGGSTSRYPEGRKVSLNVVSGHRDTSYTACPGNAFYSRLGSIRSGAKSMQSDVGGYPVKGAIGTYYRSHSAQTGEARSLEGKLSNPNGAYQRFAKGTVYWSSKTGAHLNKGGIRNGYKRAGYTKGFLGYPSSDEKTFKYRKSAYYQNYENGMITWSSATKGQPMRGEMLKKWKSLGWERSKLGLPKTDQFSSAGKIRQNFEHGYMTYTKSQGVKVYLT</sequence>
<name>A0A5C4X045_9MICO</name>
<accession>A0A5C4X045</accession>
<evidence type="ECO:0000256" key="2">
    <source>
        <dbReference type="SAM" id="MobiDB-lite"/>
    </source>
</evidence>
<feature type="chain" id="PRO_5022972125" description="N-acetylmuramoyl-L-alanine amidase" evidence="3">
    <location>
        <begin position="28"/>
        <end position="590"/>
    </location>
</feature>
<evidence type="ECO:0000313" key="6">
    <source>
        <dbReference type="EMBL" id="TNM53216.1"/>
    </source>
</evidence>
<evidence type="ECO:0000256" key="3">
    <source>
        <dbReference type="SAM" id="SignalP"/>
    </source>
</evidence>
<dbReference type="PANTHER" id="PTHR11022">
    <property type="entry name" value="PEPTIDOGLYCAN RECOGNITION PROTEIN"/>
    <property type="match status" value="1"/>
</dbReference>
<dbReference type="InterPro" id="IPR013207">
    <property type="entry name" value="LGFP"/>
</dbReference>
<dbReference type="InterPro" id="IPR015510">
    <property type="entry name" value="PGRP"/>
</dbReference>
<dbReference type="SMART" id="SM00701">
    <property type="entry name" value="PGRP"/>
    <property type="match status" value="1"/>
</dbReference>
<dbReference type="EMBL" id="VDMQ01000011">
    <property type="protein sequence ID" value="TNM53216.1"/>
    <property type="molecule type" value="Genomic_DNA"/>
</dbReference>
<dbReference type="InterPro" id="IPR036505">
    <property type="entry name" value="Amidase/PGRP_sf"/>
</dbReference>
<keyword evidence="3" id="KW-0732">Signal</keyword>
<proteinExistence type="inferred from homology"/>
<dbReference type="Gene3D" id="3.40.80.10">
    <property type="entry name" value="Peptidoglycan recognition protein-like"/>
    <property type="match status" value="1"/>
</dbReference>
<evidence type="ECO:0008006" key="8">
    <source>
        <dbReference type="Google" id="ProtNLM"/>
    </source>
</evidence>
<feature type="region of interest" description="Disordered" evidence="2">
    <location>
        <begin position="129"/>
        <end position="164"/>
    </location>
</feature>
<dbReference type="InterPro" id="IPR002502">
    <property type="entry name" value="Amidase_domain"/>
</dbReference>
<dbReference type="GO" id="GO:0008270">
    <property type="term" value="F:zinc ion binding"/>
    <property type="evidence" value="ECO:0007669"/>
    <property type="project" value="InterPro"/>
</dbReference>
<feature type="compositionally biased region" description="Low complexity" evidence="2">
    <location>
        <begin position="31"/>
        <end position="41"/>
    </location>
</feature>
<reference evidence="6 7" key="1">
    <citation type="submission" date="2019-06" db="EMBL/GenBank/DDBJ databases">
        <authorList>
            <person name="Mardanova A.M."/>
            <person name="Pudova D.S."/>
            <person name="Shagimardanova E.I."/>
            <person name="Gogoleva N.E."/>
            <person name="Lutfullin M.T."/>
            <person name="Hadieva G.F."/>
            <person name="Sharipova M.R."/>
        </authorList>
    </citation>
    <scope>NUCLEOTIDE SEQUENCE [LARGE SCALE GENOMIC DNA]</scope>
    <source>
        <strain evidence="6 7">MG-1</strain>
    </source>
</reference>
<feature type="domain" description="Peptidoglycan recognition protein family" evidence="5">
    <location>
        <begin position="227"/>
        <end position="375"/>
    </location>
</feature>
<gene>
    <name evidence="6" type="ORF">FHQ09_16035</name>
</gene>
<dbReference type="GO" id="GO:0008745">
    <property type="term" value="F:N-acetylmuramoyl-L-alanine amidase activity"/>
    <property type="evidence" value="ECO:0007669"/>
    <property type="project" value="InterPro"/>
</dbReference>
<feature type="domain" description="N-acetylmuramoyl-L-alanine amidase" evidence="4">
    <location>
        <begin position="240"/>
        <end position="404"/>
    </location>
</feature>
<dbReference type="Pfam" id="PF08310">
    <property type="entry name" value="LGFP"/>
    <property type="match status" value="2"/>
</dbReference>
<dbReference type="InterPro" id="IPR006619">
    <property type="entry name" value="PGRP_domain_met/bac"/>
</dbReference>
<evidence type="ECO:0000313" key="7">
    <source>
        <dbReference type="Proteomes" id="UP000314223"/>
    </source>
</evidence>
<dbReference type="GO" id="GO:0009253">
    <property type="term" value="P:peptidoglycan catabolic process"/>
    <property type="evidence" value="ECO:0007669"/>
    <property type="project" value="InterPro"/>
</dbReference>
<comment type="similarity">
    <text evidence="1">Belongs to the N-acetylmuramoyl-L-alanine amidase 2 family.</text>
</comment>
<feature type="region of interest" description="Disordered" evidence="2">
    <location>
        <begin position="26"/>
        <end position="88"/>
    </location>
</feature>
<feature type="signal peptide" evidence="3">
    <location>
        <begin position="1"/>
        <end position="27"/>
    </location>
</feature>